<dbReference type="InterPro" id="IPR019734">
    <property type="entry name" value="TPR_rpt"/>
</dbReference>
<dbReference type="eggNOG" id="COG0457">
    <property type="taxonomic scope" value="Bacteria"/>
</dbReference>
<accession>M1P6F7</accession>
<dbReference type="PANTHER" id="PTHR12558:SF13">
    <property type="entry name" value="CELL DIVISION CYCLE PROTEIN 27 HOMOLOG"/>
    <property type="match status" value="1"/>
</dbReference>
<evidence type="ECO:0000313" key="2">
    <source>
        <dbReference type="EMBL" id="AGF77302.1"/>
    </source>
</evidence>
<evidence type="ECO:0000256" key="1">
    <source>
        <dbReference type="PROSITE-ProRule" id="PRU00339"/>
    </source>
</evidence>
<reference evidence="3" key="1">
    <citation type="journal article" date="2013" name="Stand. Genomic Sci.">
        <title>Complete genome sequence of Desulfocapsa sulfexigens, a marine deltaproteobacterium specialized in disproportionating inorganic sulfur compounds.</title>
        <authorList>
            <person name="Finster K.W."/>
            <person name="Kjeldsen K.U."/>
            <person name="Kube M."/>
            <person name="Reinhardt R."/>
            <person name="Mussmann M."/>
            <person name="Amann R."/>
            <person name="Schreiber L."/>
        </authorList>
    </citation>
    <scope>NUCLEOTIDE SEQUENCE [LARGE SCALE GENOMIC DNA]</scope>
    <source>
        <strain evidence="3">DSM 10523 / SB164P1</strain>
    </source>
</reference>
<dbReference type="KEGG" id="dsf:UWK_00724"/>
<evidence type="ECO:0000313" key="3">
    <source>
        <dbReference type="Proteomes" id="UP000011721"/>
    </source>
</evidence>
<dbReference type="STRING" id="1167006.UWK_00724"/>
<gene>
    <name evidence="2" type="ordered locus">UWK_00724</name>
</gene>
<dbReference type="HOGENOM" id="CLU_655113_0_0_7"/>
<dbReference type="PROSITE" id="PS50005">
    <property type="entry name" value="TPR"/>
    <property type="match status" value="1"/>
</dbReference>
<keyword evidence="1" id="KW-0802">TPR repeat</keyword>
<dbReference type="RefSeq" id="WP_015402998.1">
    <property type="nucleotide sequence ID" value="NC_020304.1"/>
</dbReference>
<dbReference type="SMART" id="SM00028">
    <property type="entry name" value="TPR"/>
    <property type="match status" value="3"/>
</dbReference>
<protein>
    <submittedName>
        <fullName evidence="2">Tetratricopeptide repeat protein</fullName>
    </submittedName>
</protein>
<proteinExistence type="predicted"/>
<name>M1P6F7_DESSD</name>
<dbReference type="InterPro" id="IPR011990">
    <property type="entry name" value="TPR-like_helical_dom_sf"/>
</dbReference>
<dbReference type="AlphaFoldDB" id="M1P6F7"/>
<sequence>MKYLRVIPPLSWLMLFFTLFPAHPLFANSQTSPFFLPPKTSEASSPSATTGGSPFLLPPEENIAPPLNQVSLTAGELQKQGTRLAREGKLEEARISLSRSLKKDPTSLVTLNNLGLVMRKLERFDEALQAYISALESDKNYALTYKNLGILLEKQGVHDQAALAYKKYCVLAPNAADAHNVGARADWLQSQINTSPTQSTTQQKAEEEQELSDQYMAEKALEWHDIGANLFAESVVEKDRDKLFSAIDYLEKATVGLPENNGITVDLADAYMEVNSPSLTALAIDLYESVFESFSEDPLLARLVEAYYQLRNFEVAFALAEQRMTSCPVDQRRAAAIQLSFVAFSSQKETRAIELIRQDIQQRGDDHVLALTIATIQEAQGETDAALSIAFSLLADKNLDSALRAYVEKVKTRLLGGVK</sequence>
<keyword evidence="3" id="KW-1185">Reference proteome</keyword>
<dbReference type="PANTHER" id="PTHR12558">
    <property type="entry name" value="CELL DIVISION CYCLE 16,23,27"/>
    <property type="match status" value="1"/>
</dbReference>
<dbReference type="Gene3D" id="1.25.40.10">
    <property type="entry name" value="Tetratricopeptide repeat domain"/>
    <property type="match status" value="2"/>
</dbReference>
<feature type="repeat" description="TPR" evidence="1">
    <location>
        <begin position="108"/>
        <end position="141"/>
    </location>
</feature>
<dbReference type="OrthoDB" id="255821at2"/>
<dbReference type="EMBL" id="CP003985">
    <property type="protein sequence ID" value="AGF77302.1"/>
    <property type="molecule type" value="Genomic_DNA"/>
</dbReference>
<dbReference type="SUPFAM" id="SSF48452">
    <property type="entry name" value="TPR-like"/>
    <property type="match status" value="1"/>
</dbReference>
<organism evidence="2 3">
    <name type="scientific">Desulfocapsa sulfexigens (strain DSM 10523 / SB164P1)</name>
    <dbReference type="NCBI Taxonomy" id="1167006"/>
    <lineage>
        <taxon>Bacteria</taxon>
        <taxon>Pseudomonadati</taxon>
        <taxon>Thermodesulfobacteriota</taxon>
        <taxon>Desulfobulbia</taxon>
        <taxon>Desulfobulbales</taxon>
        <taxon>Desulfocapsaceae</taxon>
        <taxon>Desulfocapsa</taxon>
    </lineage>
</organism>
<dbReference type="Proteomes" id="UP000011721">
    <property type="component" value="Chromosome"/>
</dbReference>
<dbReference type="Pfam" id="PF13424">
    <property type="entry name" value="TPR_12"/>
    <property type="match status" value="1"/>
</dbReference>